<dbReference type="Gene3D" id="2.60.40.2950">
    <property type="match status" value="1"/>
</dbReference>
<dbReference type="InterPro" id="IPR002890">
    <property type="entry name" value="MG2"/>
</dbReference>
<keyword evidence="2" id="KW-0964">Secreted</keyword>
<dbReference type="SMART" id="SM01360">
    <property type="entry name" value="A2M"/>
    <property type="match status" value="1"/>
</dbReference>
<keyword evidence="4" id="KW-0882">Thioester bond</keyword>
<dbReference type="Pfam" id="PF07677">
    <property type="entry name" value="A2M_recep"/>
    <property type="match status" value="1"/>
</dbReference>
<dbReference type="InterPro" id="IPR011625">
    <property type="entry name" value="A2M_N_BRD"/>
</dbReference>
<dbReference type="SMART" id="SM01419">
    <property type="entry name" value="Thiol-ester_cl"/>
    <property type="match status" value="1"/>
</dbReference>
<dbReference type="SMART" id="SM01359">
    <property type="entry name" value="A2M_N_2"/>
    <property type="match status" value="1"/>
</dbReference>
<dbReference type="Pfam" id="PF07678">
    <property type="entry name" value="TED_complement"/>
    <property type="match status" value="1"/>
</dbReference>
<dbReference type="Gene3D" id="2.60.40.10">
    <property type="entry name" value="Immunoglobulins"/>
    <property type="match status" value="2"/>
</dbReference>
<dbReference type="InterPro" id="IPR008930">
    <property type="entry name" value="Terpenoid_cyclase/PrenylTrfase"/>
</dbReference>
<evidence type="ECO:0000259" key="7">
    <source>
        <dbReference type="SMART" id="SM01359"/>
    </source>
</evidence>
<dbReference type="SUPFAM" id="SSF49410">
    <property type="entry name" value="Alpha-macroglobulin receptor domain"/>
    <property type="match status" value="1"/>
</dbReference>
<comment type="subcellular location">
    <subcellularLocation>
        <location evidence="1">Secreted</location>
    </subcellularLocation>
</comment>
<dbReference type="Pfam" id="PF17791">
    <property type="entry name" value="MG3"/>
    <property type="match status" value="1"/>
</dbReference>
<evidence type="ECO:0000256" key="2">
    <source>
        <dbReference type="ARBA" id="ARBA00022525"/>
    </source>
</evidence>
<evidence type="ECO:0000313" key="11">
    <source>
        <dbReference type="RefSeq" id="XP_017784771.1"/>
    </source>
</evidence>
<dbReference type="InterPro" id="IPR040839">
    <property type="entry name" value="MG4"/>
</dbReference>
<evidence type="ECO:0000313" key="10">
    <source>
        <dbReference type="Proteomes" id="UP000695000"/>
    </source>
</evidence>
<reference evidence="11" key="1">
    <citation type="submission" date="2025-08" db="UniProtKB">
        <authorList>
            <consortium name="RefSeq"/>
        </authorList>
    </citation>
    <scope>IDENTIFICATION</scope>
    <source>
        <tissue evidence="11">Whole Larva</tissue>
    </source>
</reference>
<dbReference type="Gene3D" id="2.60.120.1540">
    <property type="match status" value="1"/>
</dbReference>
<dbReference type="Gene3D" id="2.60.40.690">
    <property type="entry name" value="Alpha-macroglobulin, receptor-binding domain"/>
    <property type="match status" value="1"/>
</dbReference>
<feature type="chain" id="PRO_5045552525" evidence="6">
    <location>
        <begin position="21"/>
        <end position="1483"/>
    </location>
</feature>
<dbReference type="Gene3D" id="2.20.130.20">
    <property type="match status" value="1"/>
</dbReference>
<proteinExistence type="predicted"/>
<dbReference type="Pfam" id="PF07703">
    <property type="entry name" value="A2M_BRD"/>
    <property type="match status" value="1"/>
</dbReference>
<dbReference type="Pfam" id="PF00207">
    <property type="entry name" value="A2M"/>
    <property type="match status" value="1"/>
</dbReference>
<evidence type="ECO:0000256" key="1">
    <source>
        <dbReference type="ARBA" id="ARBA00004613"/>
    </source>
</evidence>
<dbReference type="InterPro" id="IPR047565">
    <property type="entry name" value="Alpha-macroglob_thiol-ester_cl"/>
</dbReference>
<keyword evidence="10" id="KW-1185">Reference proteome</keyword>
<feature type="domain" description="Alpha-2-macroglobulin bait region" evidence="7">
    <location>
        <begin position="445"/>
        <end position="580"/>
    </location>
</feature>
<dbReference type="Gene3D" id="2.60.40.1940">
    <property type="match status" value="1"/>
</dbReference>
<organism evidence="10 11">
    <name type="scientific">Nicrophorus vespilloides</name>
    <name type="common">Boreal carrion beetle</name>
    <dbReference type="NCBI Taxonomy" id="110193"/>
    <lineage>
        <taxon>Eukaryota</taxon>
        <taxon>Metazoa</taxon>
        <taxon>Ecdysozoa</taxon>
        <taxon>Arthropoda</taxon>
        <taxon>Hexapoda</taxon>
        <taxon>Insecta</taxon>
        <taxon>Pterygota</taxon>
        <taxon>Neoptera</taxon>
        <taxon>Endopterygota</taxon>
        <taxon>Coleoptera</taxon>
        <taxon>Polyphaga</taxon>
        <taxon>Staphyliniformia</taxon>
        <taxon>Silphidae</taxon>
        <taxon>Nicrophorinae</taxon>
        <taxon>Nicrophorus</taxon>
    </lineage>
</organism>
<evidence type="ECO:0000259" key="9">
    <source>
        <dbReference type="SMART" id="SM01361"/>
    </source>
</evidence>
<gene>
    <name evidence="11" type="primary">LOC108568293</name>
</gene>
<dbReference type="Gene3D" id="6.20.50.160">
    <property type="match status" value="1"/>
</dbReference>
<dbReference type="InterPro" id="IPR050473">
    <property type="entry name" value="A2M/Complement_sys"/>
</dbReference>
<evidence type="ECO:0000259" key="8">
    <source>
        <dbReference type="SMART" id="SM01360"/>
    </source>
</evidence>
<sequence>MDTWLSIVLFLCATQGYVRAEGFYKVVGPQILRPNSEFHVAVSAQSTSSPTTVSVAVVGTSLNGRSYSVEDSATVLPHSTSIITLQIEDIEEGFYKIIARGTGGVEFQSTAPLKFVKKSYSVFIQTDKAVYKPGDKVLFRALILNPDLKPAADVRNEPVSVYVTDGAGNKVKEWKRINAPKGVYGDELQLSESPVLGNWNISVVVHEQIFNKTFQVAEYIVPKYLIHIDVPKHITFQENILTANIKALYSHGTKVKGDATVTVYPTIFSGVIQPIYQVPVRKVFPINGSLSVNFDISKELKLNDEYERNVIVDVIIEEEATGRRQNNSIEVQIHKYDYKMELVKTADYFKPGLKYTTFIKVINHDGSPLKNDRKSVTIRHGFSRADEVYQTKKVVLDRNGFFKLDLETPKNATNTTALRIDAQYYDLKERLPPVPAAVSFSNNFLQILLETERPIINLDVEVSIVCTEPMTYITYELIGRGDVIIANTFKVDNAMEYKFHFTATHAMVPTSHLLVSYIRDDGELISDSIDINVDGLLQNFIDIQTNVVEASPDSDIDLTIRAQPNSYVGLMAIDEKILSLKGGNDLTLRGVSEELDYYDPSELSPYAFLMKGSKANFFWKQGSSNSKDMFYRSGTSLLTNSLVTSRRPSLEDIYLRPVFYDSSTVKPDRGVGLNFHTVTRPPLAGPYAFSRIPRPVWDKPRVYLSDHLYDTWLFNNFSSGYDGKTSIKRRVPSSMNTWTITGFSLNPLHGLGLTTNPRRIKVKKPFSVTINLPHSVQRGEILEVPVVVINNLDNDITAEVTLHNQEHKFYFAEISNEVNGTSPKIELYRRKRVSVKKNSGGSVSFFIKTSRPGQVEIKATADSPSNQDTTIRQLNVKAEGETLYFTKTILIDLTKSNVFKGNVTFEIPKNVVPDSENVQVSVVGDLLGATVVNLDQLIRLPTASSEQNLVNFVPDLIVLKYLQSTQQLTPPIEKIAVNNLETSYQQQLTYKKSDGSFTIFGKEKEVGSIWITAYTAMSLVQAKNFIFVDKAIIDNAFSWLSDKQNKNGSFVEKSSVVHKEAQTPDDKSLALTAFVVLAFIENEVPISKYANVINKGLDYIARYIDEEDSEYTVAICSYVLQLSNHPSRLSAFNLLESKSKTDKTMKWWGKSFPESENKNPWHTLPKSLDIEATSYALLTLLEANLISDAMPVLQWLVGQRNSLGGFASSQDTRIGLFALYRMVLKLSSSSNMKIDFSSKEQEMSSFNINRDNAMIVQSLKIGDQARVVNVTASGSGLALFQVSYQYNMNVTGPWPLFTLDPQVDKNSNRHHLQLSICTAFVTRNLTDTPESNMAIMEVHFPSGFTADIDSLPSLEVSQNVQKVETKNDYTTVVLYFNNLTVHEYCPTISAYQTHRVVNQKPVPVIIYDYYDSSRHARIFYRGRKTSMCDICKNEEECADFCMAEAAAELDRQRAEESRSADDATQLTLSASCFLLILANLIYR</sequence>
<accession>A0ABM1ND71</accession>
<evidence type="ECO:0000256" key="6">
    <source>
        <dbReference type="SAM" id="SignalP"/>
    </source>
</evidence>
<dbReference type="InterPro" id="IPR013783">
    <property type="entry name" value="Ig-like_fold"/>
</dbReference>
<feature type="signal peptide" evidence="6">
    <location>
        <begin position="1"/>
        <end position="20"/>
    </location>
</feature>
<dbReference type="GeneID" id="108568293"/>
<dbReference type="Pfam" id="PF17789">
    <property type="entry name" value="MG4"/>
    <property type="match status" value="1"/>
</dbReference>
<dbReference type="Pfam" id="PF01835">
    <property type="entry name" value="MG2"/>
    <property type="match status" value="1"/>
</dbReference>
<dbReference type="PANTHER" id="PTHR11412:SF136">
    <property type="entry name" value="CD109 ANTIGEN"/>
    <property type="match status" value="1"/>
</dbReference>
<dbReference type="RefSeq" id="XP_017784771.1">
    <property type="nucleotide sequence ID" value="XM_017929282.1"/>
</dbReference>
<feature type="domain" description="Alpha-macroglobulin receptor-binding" evidence="9">
    <location>
        <begin position="1331"/>
        <end position="1420"/>
    </location>
</feature>
<keyword evidence="5" id="KW-1015">Disulfide bond</keyword>
<dbReference type="InterPro" id="IPR036595">
    <property type="entry name" value="A-macroglobulin_rcpt-bd_sf"/>
</dbReference>
<dbReference type="PANTHER" id="PTHR11412">
    <property type="entry name" value="MACROGLOBULIN / COMPLEMENT"/>
    <property type="match status" value="1"/>
</dbReference>
<keyword evidence="3 6" id="KW-0732">Signal</keyword>
<dbReference type="Proteomes" id="UP000695000">
    <property type="component" value="Unplaced"/>
</dbReference>
<dbReference type="InterPro" id="IPR001599">
    <property type="entry name" value="Macroglobln_a2"/>
</dbReference>
<evidence type="ECO:0000256" key="5">
    <source>
        <dbReference type="ARBA" id="ARBA00023157"/>
    </source>
</evidence>
<dbReference type="Gene3D" id="1.50.10.20">
    <property type="match status" value="1"/>
</dbReference>
<dbReference type="InterPro" id="IPR009048">
    <property type="entry name" value="A-macroglobulin_rcpt-bd"/>
</dbReference>
<dbReference type="InterPro" id="IPR041555">
    <property type="entry name" value="MG3"/>
</dbReference>
<protein>
    <submittedName>
        <fullName evidence="11">CD109 antigen-like</fullName>
    </submittedName>
</protein>
<dbReference type="SMART" id="SM01361">
    <property type="entry name" value="A2M_recep"/>
    <property type="match status" value="1"/>
</dbReference>
<evidence type="ECO:0000256" key="3">
    <source>
        <dbReference type="ARBA" id="ARBA00022729"/>
    </source>
</evidence>
<dbReference type="InterPro" id="IPR011626">
    <property type="entry name" value="Alpha-macroglobulin_TED"/>
</dbReference>
<dbReference type="SUPFAM" id="SSF48239">
    <property type="entry name" value="Terpenoid cyclases/Protein prenyltransferases"/>
    <property type="match status" value="1"/>
</dbReference>
<name>A0ABM1ND71_NICVS</name>
<dbReference type="Gene3D" id="2.60.40.1930">
    <property type="match status" value="2"/>
</dbReference>
<feature type="domain" description="Alpha-2-macroglobulin" evidence="8">
    <location>
        <begin position="711"/>
        <end position="802"/>
    </location>
</feature>
<evidence type="ECO:0000256" key="4">
    <source>
        <dbReference type="ARBA" id="ARBA00022966"/>
    </source>
</evidence>